<gene>
    <name evidence="9" type="primary">LOC107767388</name>
</gene>
<reference evidence="9" key="1">
    <citation type="submission" date="2025-08" db="UniProtKB">
        <authorList>
            <consortium name="RefSeq"/>
        </authorList>
    </citation>
    <scope>IDENTIFICATION</scope>
</reference>
<keyword evidence="3" id="KW-0238">DNA-binding</keyword>
<dbReference type="OrthoDB" id="118550at2759"/>
<dbReference type="InterPro" id="IPR017884">
    <property type="entry name" value="SANT_dom"/>
</dbReference>
<proteinExistence type="predicted"/>
<dbReference type="AlphaFoldDB" id="A0A1S3XPK4"/>
<accession>A0A1S3XPK4</accession>
<evidence type="ECO:0000256" key="6">
    <source>
        <dbReference type="SAM" id="MobiDB-lite"/>
    </source>
</evidence>
<evidence type="ECO:0000256" key="2">
    <source>
        <dbReference type="ARBA" id="ARBA00023015"/>
    </source>
</evidence>
<dbReference type="PANTHER" id="PTHR12802">
    <property type="entry name" value="SWI/SNF COMPLEX-RELATED"/>
    <property type="match status" value="1"/>
</dbReference>
<dbReference type="InterPro" id="IPR001005">
    <property type="entry name" value="SANT/Myb"/>
</dbReference>
<feature type="region of interest" description="Disordered" evidence="6">
    <location>
        <begin position="27"/>
        <end position="71"/>
    </location>
</feature>
<dbReference type="PaxDb" id="4097-A0A1S3XPK4"/>
<dbReference type="PANTHER" id="PTHR12802:SF136">
    <property type="entry name" value="PROTEIN REVEILLE 6-LIKE"/>
    <property type="match status" value="1"/>
</dbReference>
<comment type="subcellular location">
    <subcellularLocation>
        <location evidence="1">Nucleus</location>
    </subcellularLocation>
</comment>
<dbReference type="PROSITE" id="PS51294">
    <property type="entry name" value="HTH_MYB"/>
    <property type="match status" value="1"/>
</dbReference>
<protein>
    <submittedName>
        <fullName evidence="9">Protein REVEILLE 6</fullName>
    </submittedName>
</protein>
<keyword evidence="4" id="KW-0804">Transcription</keyword>
<evidence type="ECO:0000256" key="3">
    <source>
        <dbReference type="ARBA" id="ARBA00023125"/>
    </source>
</evidence>
<dbReference type="KEGG" id="nta:107767388"/>
<organism evidence="9">
    <name type="scientific">Nicotiana tabacum</name>
    <name type="common">Common tobacco</name>
    <dbReference type="NCBI Taxonomy" id="4097"/>
    <lineage>
        <taxon>Eukaryota</taxon>
        <taxon>Viridiplantae</taxon>
        <taxon>Streptophyta</taxon>
        <taxon>Embryophyta</taxon>
        <taxon>Tracheophyta</taxon>
        <taxon>Spermatophyta</taxon>
        <taxon>Magnoliopsida</taxon>
        <taxon>eudicotyledons</taxon>
        <taxon>Gunneridae</taxon>
        <taxon>Pentapetalae</taxon>
        <taxon>asterids</taxon>
        <taxon>lamiids</taxon>
        <taxon>Solanales</taxon>
        <taxon>Solanaceae</taxon>
        <taxon>Nicotianoideae</taxon>
        <taxon>Nicotianeae</taxon>
        <taxon>Nicotiana</taxon>
    </lineage>
</organism>
<dbReference type="InterPro" id="IPR017930">
    <property type="entry name" value="Myb_dom"/>
</dbReference>
<dbReference type="Pfam" id="PF24904">
    <property type="entry name" value="RVE6"/>
    <property type="match status" value="1"/>
</dbReference>
<dbReference type="GO" id="GO:0010597">
    <property type="term" value="P:green leaf volatile biosynthetic process"/>
    <property type="evidence" value="ECO:0007669"/>
    <property type="project" value="UniProtKB-ARBA"/>
</dbReference>
<keyword evidence="2" id="KW-0805">Transcription regulation</keyword>
<feature type="domain" description="HTH myb-type" evidence="8">
    <location>
        <begin position="65"/>
        <end position="119"/>
    </location>
</feature>
<dbReference type="SUPFAM" id="SSF46689">
    <property type="entry name" value="Homeodomain-like"/>
    <property type="match status" value="1"/>
</dbReference>
<evidence type="ECO:0000256" key="5">
    <source>
        <dbReference type="ARBA" id="ARBA00023242"/>
    </source>
</evidence>
<dbReference type="SMART" id="SM00717">
    <property type="entry name" value="SANT"/>
    <property type="match status" value="1"/>
</dbReference>
<evidence type="ECO:0000256" key="4">
    <source>
        <dbReference type="ARBA" id="ARBA00023163"/>
    </source>
</evidence>
<evidence type="ECO:0000259" key="7">
    <source>
        <dbReference type="PROSITE" id="PS51293"/>
    </source>
</evidence>
<evidence type="ECO:0000313" key="9">
    <source>
        <dbReference type="RefSeq" id="XP_016441868.1"/>
    </source>
</evidence>
<evidence type="ECO:0000256" key="1">
    <source>
        <dbReference type="ARBA" id="ARBA00004123"/>
    </source>
</evidence>
<dbReference type="CDD" id="cd00167">
    <property type="entry name" value="SANT"/>
    <property type="match status" value="1"/>
</dbReference>
<dbReference type="PROSITE" id="PS51293">
    <property type="entry name" value="SANT"/>
    <property type="match status" value="1"/>
</dbReference>
<dbReference type="STRING" id="4097.A0A1S3XPK4"/>
<dbReference type="Pfam" id="PF00249">
    <property type="entry name" value="Myb_DNA-binding"/>
    <property type="match status" value="1"/>
</dbReference>
<feature type="domain" description="SANT" evidence="7">
    <location>
        <begin position="68"/>
        <end position="116"/>
    </location>
</feature>
<dbReference type="InterPro" id="IPR009057">
    <property type="entry name" value="Homeodomain-like_sf"/>
</dbReference>
<dbReference type="OMA" id="NQGLMRC"/>
<dbReference type="InterPro" id="IPR006447">
    <property type="entry name" value="Myb_dom_plants"/>
</dbReference>
<dbReference type="GO" id="GO:0000976">
    <property type="term" value="F:transcription cis-regulatory region binding"/>
    <property type="evidence" value="ECO:0007669"/>
    <property type="project" value="UniProtKB-ARBA"/>
</dbReference>
<keyword evidence="5" id="KW-0539">Nucleus</keyword>
<dbReference type="RefSeq" id="XP_016441868.1">
    <property type="nucleotide sequence ID" value="XM_016586382.1"/>
</dbReference>
<dbReference type="GO" id="GO:0005634">
    <property type="term" value="C:nucleus"/>
    <property type="evidence" value="ECO:0007669"/>
    <property type="project" value="UniProtKB-SubCell"/>
</dbReference>
<name>A0A1S3XPK4_TOBAC</name>
<sequence length="248" mass="28367">MVSVYPTPPAGQDFYYIGDPTKMGLPGLHPIQSGSNGAGTLGNLNSSTGSVVPDDHNKKTRKPYTITKSRESWTEQEHDKFLEALQLFDRDWKKIEAFVGSKTVIQFYLHLVRANKRICCSTKTEITEITASFFAVIFLCRIFYQFNIFDLFSFPFSIAVMPDFAQVYRFIGSVFDPSTRDHLQRLKKMDPIDVQTALMLMKNLSFNLLSPEFEDHRRLLSSYGLGAEKDKMDHPIKTDFRENAIRAV</sequence>
<dbReference type="Gene3D" id="1.10.10.60">
    <property type="entry name" value="Homeodomain-like"/>
    <property type="match status" value="1"/>
</dbReference>
<dbReference type="NCBIfam" id="TIGR01557">
    <property type="entry name" value="myb_SHAQKYF"/>
    <property type="match status" value="1"/>
</dbReference>
<evidence type="ECO:0000259" key="8">
    <source>
        <dbReference type="PROSITE" id="PS51294"/>
    </source>
</evidence>